<evidence type="ECO:0000256" key="1">
    <source>
        <dbReference type="ARBA" id="ARBA00023157"/>
    </source>
</evidence>
<dbReference type="Gene3D" id="2.40.10.10">
    <property type="entry name" value="Trypsin-like serine proteases"/>
    <property type="match status" value="1"/>
</dbReference>
<organism evidence="4">
    <name type="scientific">Antheraea yamamai</name>
    <name type="common">Japanese oak silkmoth</name>
    <dbReference type="NCBI Taxonomy" id="7121"/>
    <lineage>
        <taxon>Eukaryota</taxon>
        <taxon>Metazoa</taxon>
        <taxon>Ecdysozoa</taxon>
        <taxon>Arthropoda</taxon>
        <taxon>Hexapoda</taxon>
        <taxon>Insecta</taxon>
        <taxon>Pterygota</taxon>
        <taxon>Neoptera</taxon>
        <taxon>Endopterygota</taxon>
        <taxon>Lepidoptera</taxon>
        <taxon>Glossata</taxon>
        <taxon>Ditrysia</taxon>
        <taxon>Bombycoidea</taxon>
        <taxon>Saturniidae</taxon>
        <taxon>Saturniinae</taxon>
        <taxon>Saturniini</taxon>
        <taxon>Antheraea</taxon>
    </lineage>
</organism>
<dbReference type="SMART" id="SM00020">
    <property type="entry name" value="Tryp_SPc"/>
    <property type="match status" value="1"/>
</dbReference>
<dbReference type="CDD" id="cd00190">
    <property type="entry name" value="Tryp_SPc"/>
    <property type="match status" value="1"/>
</dbReference>
<dbReference type="InterPro" id="IPR009003">
    <property type="entry name" value="Peptidase_S1_PA"/>
</dbReference>
<keyword evidence="1" id="KW-1015">Disulfide bond</keyword>
<evidence type="ECO:0000259" key="3">
    <source>
        <dbReference type="PROSITE" id="PS50240"/>
    </source>
</evidence>
<dbReference type="PROSITE" id="PS50240">
    <property type="entry name" value="TRYPSIN_DOM"/>
    <property type="match status" value="1"/>
</dbReference>
<dbReference type="AlphaFoldDB" id="A0A1B1LTR7"/>
<feature type="signal peptide" evidence="2">
    <location>
        <begin position="1"/>
        <end position="17"/>
    </location>
</feature>
<protein>
    <submittedName>
        <fullName evidence="4">Chymotrypsin-like serine protease 3</fullName>
    </submittedName>
</protein>
<name>A0A1B1LTR7_ANTYA</name>
<dbReference type="GO" id="GO:0006508">
    <property type="term" value="P:proteolysis"/>
    <property type="evidence" value="ECO:0007669"/>
    <property type="project" value="UniProtKB-KW"/>
</dbReference>
<keyword evidence="2" id="KW-0732">Signal</keyword>
<evidence type="ECO:0000256" key="2">
    <source>
        <dbReference type="SAM" id="SignalP"/>
    </source>
</evidence>
<dbReference type="PANTHER" id="PTHR24252:SF7">
    <property type="entry name" value="HYALIN"/>
    <property type="match status" value="1"/>
</dbReference>
<dbReference type="InterPro" id="IPR043504">
    <property type="entry name" value="Peptidase_S1_PA_chymotrypsin"/>
</dbReference>
<reference evidence="4" key="1">
    <citation type="submission" date="2016-06" db="EMBL/GenBank/DDBJ databases">
        <title>Characterization and expression analysis of six cymotrysin-like serine protease From Antheraea yamamai.</title>
        <authorList>
            <person name="Kim S.-R."/>
            <person name="Choi K.-H."/>
            <person name="Kim K.-Y."/>
        </authorList>
    </citation>
    <scope>NUCLEOTIDE SEQUENCE</scope>
</reference>
<dbReference type="EMBL" id="KX380992">
    <property type="protein sequence ID" value="ANS56508.1"/>
    <property type="molecule type" value="mRNA"/>
</dbReference>
<keyword evidence="4" id="KW-0645">Protease</keyword>
<dbReference type="PROSITE" id="PS00134">
    <property type="entry name" value="TRYPSIN_HIS"/>
    <property type="match status" value="1"/>
</dbReference>
<dbReference type="InterPro" id="IPR018114">
    <property type="entry name" value="TRYPSIN_HIS"/>
</dbReference>
<dbReference type="InterPro" id="IPR001314">
    <property type="entry name" value="Peptidase_S1A"/>
</dbReference>
<evidence type="ECO:0000313" key="4">
    <source>
        <dbReference type="EMBL" id="ANS56508.1"/>
    </source>
</evidence>
<dbReference type="InterPro" id="IPR001254">
    <property type="entry name" value="Trypsin_dom"/>
</dbReference>
<keyword evidence="4" id="KW-0378">Hydrolase</keyword>
<proteinExistence type="evidence at transcript level"/>
<dbReference type="SUPFAM" id="SSF50494">
    <property type="entry name" value="Trypsin-like serine proteases"/>
    <property type="match status" value="1"/>
</dbReference>
<sequence>MKLTVLTLLVLISLAYARYLDLEDFLEDNTAYNYLEKIGLPLAEEIRAAEEKYGQSRIVGGSASELGQFPYQAGLLATFSQGRGVCGASLINNIRALTAAHCWNDGRNQATELEVVLGSILLFSGGERIRTSQVVMHGSWLPTLIRNDVAIIYFPSPVSFSSTISPIALPSGSQLNDNFAGSNAIASGFGLTRDGGSITTGQYLSHVEVNVITNLVCTLSFPLIVQSSNICISGANGRSTCNGDSGGATCCHQRHTPILIGVTSFGLLVVPGQFTSCFRESTSFMTLS</sequence>
<accession>A0A1B1LTR7</accession>
<gene>
    <name evidence="4" type="primary">CTLP3</name>
</gene>
<feature type="domain" description="Peptidase S1" evidence="3">
    <location>
        <begin position="58"/>
        <end position="288"/>
    </location>
</feature>
<dbReference type="PRINTS" id="PR00722">
    <property type="entry name" value="CHYMOTRYPSIN"/>
</dbReference>
<feature type="chain" id="PRO_5008526437" evidence="2">
    <location>
        <begin position="18"/>
        <end position="288"/>
    </location>
</feature>
<dbReference type="GO" id="GO:0004252">
    <property type="term" value="F:serine-type endopeptidase activity"/>
    <property type="evidence" value="ECO:0007669"/>
    <property type="project" value="InterPro"/>
</dbReference>
<dbReference type="Pfam" id="PF00089">
    <property type="entry name" value="Trypsin"/>
    <property type="match status" value="1"/>
</dbReference>
<dbReference type="PANTHER" id="PTHR24252">
    <property type="entry name" value="ACROSIN-RELATED"/>
    <property type="match status" value="1"/>
</dbReference>